<comment type="subcellular location">
    <subcellularLocation>
        <location evidence="1">Cell membrane</location>
        <topology evidence="1">Multi-pass membrane protein</topology>
    </subcellularLocation>
</comment>
<keyword evidence="6 7" id="KW-0472">Membrane</keyword>
<reference evidence="8" key="1">
    <citation type="journal article" date="2015" name="Nature">
        <title>Complex archaea that bridge the gap between prokaryotes and eukaryotes.</title>
        <authorList>
            <person name="Spang A."/>
            <person name="Saw J.H."/>
            <person name="Jorgensen S.L."/>
            <person name="Zaremba-Niedzwiedzka K."/>
            <person name="Martijn J."/>
            <person name="Lind A.E."/>
            <person name="van Eijk R."/>
            <person name="Schleper C."/>
            <person name="Guy L."/>
            <person name="Ettema T.J."/>
        </authorList>
    </citation>
    <scope>NUCLEOTIDE SEQUENCE</scope>
</reference>
<dbReference type="PANTHER" id="PTHR34856:SF2">
    <property type="entry name" value="PROTEIN NRFD"/>
    <property type="match status" value="1"/>
</dbReference>
<feature type="transmembrane region" description="Helical" evidence="7">
    <location>
        <begin position="160"/>
        <end position="183"/>
    </location>
</feature>
<sequence length="320" mass="35557">MKESEKSLSVPSVLGQVASNFDSSVLKGWYGSLQEMMQGSKTTYYIAAGLFWLVVYASTIVALDAISVGYHHAYGVTREIPWGLLISTYIFFVVTSTGLCIVSSIGHVFGVKAFMPIGQRAVFLAIVTICSGFVAILLDIEMPFRMMLYNAISPNFTSNIWWMGTLYGAYLFFMILEFGMLLIKWHRLALYCGLIALVSGIAAHSNLGAIFGMLHGREFWYGPYMPIYFILSAMMSGCATIMLFTWIAYKVNHKTMEQEMRDSMSAVSKLCVLLIAILMFFTTWKILTGLVGGAGKVETLHSFLSGPYAVNFWVFEVALG</sequence>
<evidence type="ECO:0000256" key="2">
    <source>
        <dbReference type="ARBA" id="ARBA00008929"/>
    </source>
</evidence>
<dbReference type="Pfam" id="PF03916">
    <property type="entry name" value="NrfD"/>
    <property type="match status" value="1"/>
</dbReference>
<evidence type="ECO:0008006" key="9">
    <source>
        <dbReference type="Google" id="ProtNLM"/>
    </source>
</evidence>
<organism evidence="8">
    <name type="scientific">marine sediment metagenome</name>
    <dbReference type="NCBI Taxonomy" id="412755"/>
    <lineage>
        <taxon>unclassified sequences</taxon>
        <taxon>metagenomes</taxon>
        <taxon>ecological metagenomes</taxon>
    </lineage>
</organism>
<keyword evidence="4 7" id="KW-0812">Transmembrane</keyword>
<gene>
    <name evidence="8" type="ORF">LCGC14_2817450</name>
</gene>
<evidence type="ECO:0000256" key="3">
    <source>
        <dbReference type="ARBA" id="ARBA00022475"/>
    </source>
</evidence>
<feature type="transmembrane region" description="Helical" evidence="7">
    <location>
        <begin position="86"/>
        <end position="109"/>
    </location>
</feature>
<proteinExistence type="inferred from homology"/>
<evidence type="ECO:0000313" key="8">
    <source>
        <dbReference type="EMBL" id="KKK81043.1"/>
    </source>
</evidence>
<evidence type="ECO:0000256" key="7">
    <source>
        <dbReference type="SAM" id="Phobius"/>
    </source>
</evidence>
<evidence type="ECO:0000256" key="4">
    <source>
        <dbReference type="ARBA" id="ARBA00022692"/>
    </source>
</evidence>
<evidence type="ECO:0000256" key="5">
    <source>
        <dbReference type="ARBA" id="ARBA00022989"/>
    </source>
</evidence>
<feature type="transmembrane region" description="Helical" evidence="7">
    <location>
        <begin position="44"/>
        <end position="66"/>
    </location>
</feature>
<feature type="transmembrane region" description="Helical" evidence="7">
    <location>
        <begin position="270"/>
        <end position="287"/>
    </location>
</feature>
<feature type="transmembrane region" description="Helical" evidence="7">
    <location>
        <begin position="190"/>
        <end position="214"/>
    </location>
</feature>
<feature type="transmembrane region" description="Helical" evidence="7">
    <location>
        <begin position="121"/>
        <end position="140"/>
    </location>
</feature>
<dbReference type="AlphaFoldDB" id="A0A0F8YI21"/>
<keyword evidence="5 7" id="KW-1133">Transmembrane helix</keyword>
<feature type="non-terminal residue" evidence="8">
    <location>
        <position position="320"/>
    </location>
</feature>
<dbReference type="GO" id="GO:0005886">
    <property type="term" value="C:plasma membrane"/>
    <property type="evidence" value="ECO:0007669"/>
    <property type="project" value="UniProtKB-SubCell"/>
</dbReference>
<keyword evidence="3" id="KW-1003">Cell membrane</keyword>
<dbReference type="InterPro" id="IPR005614">
    <property type="entry name" value="NrfD-like"/>
</dbReference>
<comment type="similarity">
    <text evidence="2">Belongs to the NrfD family.</text>
</comment>
<dbReference type="Gene3D" id="1.20.1630.10">
    <property type="entry name" value="Formate dehydrogenase/DMSO reductase domain"/>
    <property type="match status" value="1"/>
</dbReference>
<protein>
    <recommendedName>
        <fullName evidence="9">Polysulfide reductase</fullName>
    </recommendedName>
</protein>
<comment type="caution">
    <text evidence="8">The sequence shown here is derived from an EMBL/GenBank/DDBJ whole genome shotgun (WGS) entry which is preliminary data.</text>
</comment>
<dbReference type="PANTHER" id="PTHR34856">
    <property type="entry name" value="PROTEIN NRFD"/>
    <property type="match status" value="1"/>
</dbReference>
<feature type="transmembrane region" description="Helical" evidence="7">
    <location>
        <begin position="226"/>
        <end position="249"/>
    </location>
</feature>
<dbReference type="EMBL" id="LAZR01053304">
    <property type="protein sequence ID" value="KKK81043.1"/>
    <property type="molecule type" value="Genomic_DNA"/>
</dbReference>
<name>A0A0F8YI21_9ZZZZ</name>
<evidence type="ECO:0000256" key="6">
    <source>
        <dbReference type="ARBA" id="ARBA00023136"/>
    </source>
</evidence>
<accession>A0A0F8YI21</accession>
<dbReference type="InterPro" id="IPR052049">
    <property type="entry name" value="Electron_transfer_protein"/>
</dbReference>
<evidence type="ECO:0000256" key="1">
    <source>
        <dbReference type="ARBA" id="ARBA00004651"/>
    </source>
</evidence>